<dbReference type="PANTHER" id="PTHR42743">
    <property type="entry name" value="AMINO-ACID AMINOTRANSFERASE"/>
    <property type="match status" value="1"/>
</dbReference>
<dbReference type="OrthoDB" id="272985at2"/>
<protein>
    <submittedName>
        <fullName evidence="3">HAD family hydrolase</fullName>
    </submittedName>
</protein>
<dbReference type="EMBL" id="WTYX01000001">
    <property type="protein sequence ID" value="MXO90261.1"/>
    <property type="molecule type" value="Genomic_DNA"/>
</dbReference>
<keyword evidence="4" id="KW-1185">Reference proteome</keyword>
<sequence length="243" mass="27160">MTVRIAMWSGPRNISTAMMRSFGGRSDAAVSDEPFYGAYLKDSGEPQPMADAIIADMDCNWASVADAMRGPSPDAAAVWYQKHMPHHMIGDVTIRDFPDHKHAFLIREPERVIASYAVKRVKVDFDDLRYDRQLEYFEWAKEHSGEVPAVVDSTAFLTDPQGHLKALCRKLDIPWDEGMLSWKAGIHPSDGIWASHWYDKVAASTGFGSAPGPVPKLEGDAAQLAERCRPYYQAMRLYALAPD</sequence>
<keyword evidence="2" id="KW-0028">Amino-acid biosynthesis</keyword>
<dbReference type="RefSeq" id="WP_160603737.1">
    <property type="nucleotide sequence ID" value="NZ_WTYX01000001.1"/>
</dbReference>
<dbReference type="InterPro" id="IPR027417">
    <property type="entry name" value="P-loop_NTPase"/>
</dbReference>
<organism evidence="3 4">
    <name type="scientific">Pontixanthobacter aquaemixtae</name>
    <dbReference type="NCBI Taxonomy" id="1958940"/>
    <lineage>
        <taxon>Bacteria</taxon>
        <taxon>Pseudomonadati</taxon>
        <taxon>Pseudomonadota</taxon>
        <taxon>Alphaproteobacteria</taxon>
        <taxon>Sphingomonadales</taxon>
        <taxon>Erythrobacteraceae</taxon>
        <taxon>Pontixanthobacter</taxon>
    </lineage>
</organism>
<dbReference type="InterPro" id="IPR050571">
    <property type="entry name" value="Class-IV_PLP-Dep_Aminotrnsfr"/>
</dbReference>
<dbReference type="AlphaFoldDB" id="A0A844ZPH8"/>
<name>A0A844ZPH8_9SPHN</name>
<reference evidence="3 4" key="1">
    <citation type="submission" date="2019-12" db="EMBL/GenBank/DDBJ databases">
        <title>Genomic-based taxomic classification of the family Erythrobacteraceae.</title>
        <authorList>
            <person name="Xu L."/>
        </authorList>
    </citation>
    <scope>NUCLEOTIDE SEQUENCE [LARGE SCALE GENOMIC DNA]</scope>
    <source>
        <strain evidence="3 4">KCTC 52763</strain>
    </source>
</reference>
<evidence type="ECO:0000313" key="4">
    <source>
        <dbReference type="Proteomes" id="UP000442714"/>
    </source>
</evidence>
<comment type="caution">
    <text evidence="3">The sequence shown here is derived from an EMBL/GenBank/DDBJ whole genome shotgun (WGS) entry which is preliminary data.</text>
</comment>
<accession>A0A844ZPH8</accession>
<dbReference type="GO" id="GO:0016787">
    <property type="term" value="F:hydrolase activity"/>
    <property type="evidence" value="ECO:0007669"/>
    <property type="project" value="UniProtKB-KW"/>
</dbReference>
<dbReference type="Proteomes" id="UP000442714">
    <property type="component" value="Unassembled WGS sequence"/>
</dbReference>
<evidence type="ECO:0000313" key="3">
    <source>
        <dbReference type="EMBL" id="MXO90261.1"/>
    </source>
</evidence>
<dbReference type="GO" id="GO:0009082">
    <property type="term" value="P:branched-chain amino acid biosynthetic process"/>
    <property type="evidence" value="ECO:0007669"/>
    <property type="project" value="UniProtKB-KW"/>
</dbReference>
<proteinExistence type="inferred from homology"/>
<comment type="similarity">
    <text evidence="1">Belongs to the class-IV pyridoxal-phosphate-dependent aminotransferase family.</text>
</comment>
<dbReference type="Gene3D" id="3.40.50.300">
    <property type="entry name" value="P-loop containing nucleotide triphosphate hydrolases"/>
    <property type="match status" value="1"/>
</dbReference>
<dbReference type="SUPFAM" id="SSF52540">
    <property type="entry name" value="P-loop containing nucleoside triphosphate hydrolases"/>
    <property type="match status" value="1"/>
</dbReference>
<evidence type="ECO:0000256" key="2">
    <source>
        <dbReference type="ARBA" id="ARBA00023304"/>
    </source>
</evidence>
<evidence type="ECO:0000256" key="1">
    <source>
        <dbReference type="ARBA" id="ARBA00009320"/>
    </source>
</evidence>
<dbReference type="Pfam" id="PF19798">
    <property type="entry name" value="Sulfotransfer_5"/>
    <property type="match status" value="1"/>
</dbReference>
<gene>
    <name evidence="3" type="ORF">GRI41_05470</name>
</gene>
<keyword evidence="2" id="KW-0100">Branched-chain amino acid biosynthesis</keyword>
<dbReference type="PANTHER" id="PTHR42743:SF11">
    <property type="entry name" value="AMINODEOXYCHORISMATE LYASE"/>
    <property type="match status" value="1"/>
</dbReference>
<keyword evidence="3" id="KW-0378">Hydrolase</keyword>